<dbReference type="InterPro" id="IPR030391">
    <property type="entry name" value="MeTrfase_TrmA_CS"/>
</dbReference>
<feature type="binding site" evidence="9 10">
    <location>
        <position position="265"/>
    </location>
    <ligand>
        <name>S-adenosyl-L-methionine</name>
        <dbReference type="ChEBI" id="CHEBI:59789"/>
    </ligand>
</feature>
<dbReference type="Gene3D" id="3.40.50.150">
    <property type="entry name" value="Vaccinia Virus protein VP39"/>
    <property type="match status" value="1"/>
</dbReference>
<evidence type="ECO:0000256" key="1">
    <source>
        <dbReference type="ARBA" id="ARBA00022485"/>
    </source>
</evidence>
<dbReference type="Gene3D" id="2.40.50.1070">
    <property type="match status" value="1"/>
</dbReference>
<evidence type="ECO:0000256" key="7">
    <source>
        <dbReference type="ARBA" id="ARBA00023004"/>
    </source>
</evidence>
<dbReference type="PROSITE" id="PS51687">
    <property type="entry name" value="SAM_MT_RNA_M5U"/>
    <property type="match status" value="1"/>
</dbReference>
<dbReference type="NCBIfam" id="NF009639">
    <property type="entry name" value="PRK13168.1"/>
    <property type="match status" value="1"/>
</dbReference>
<dbReference type="EC" id="2.1.1.190" evidence="9"/>
<dbReference type="SUPFAM" id="SSF50249">
    <property type="entry name" value="Nucleic acid-binding proteins"/>
    <property type="match status" value="1"/>
</dbReference>
<dbReference type="InterPro" id="IPR001566">
    <property type="entry name" value="23S_rRNA_MeTrfase_RlmD"/>
</dbReference>
<feature type="binding site" evidence="9">
    <location>
        <position position="77"/>
    </location>
    <ligand>
        <name>[4Fe-4S] cluster</name>
        <dbReference type="ChEBI" id="CHEBI:49883"/>
    </ligand>
</feature>
<dbReference type="GO" id="GO:0032259">
    <property type="term" value="P:methylation"/>
    <property type="evidence" value="ECO:0007669"/>
    <property type="project" value="UniProtKB-KW"/>
</dbReference>
<feature type="active site" description="Nucleophile" evidence="9 10">
    <location>
        <position position="399"/>
    </location>
</feature>
<evidence type="ECO:0000256" key="10">
    <source>
        <dbReference type="PROSITE-ProRule" id="PRU01024"/>
    </source>
</evidence>
<keyword evidence="3 9" id="KW-0489">Methyltransferase</keyword>
<evidence type="ECO:0000256" key="4">
    <source>
        <dbReference type="ARBA" id="ARBA00022679"/>
    </source>
</evidence>
<feature type="binding site" evidence="9">
    <location>
        <position position="299"/>
    </location>
    <ligand>
        <name>S-adenosyl-L-methionine</name>
        <dbReference type="ChEBI" id="CHEBI:59789"/>
    </ligand>
</feature>
<feature type="binding site" evidence="9 10">
    <location>
        <position position="364"/>
    </location>
    <ligand>
        <name>S-adenosyl-L-methionine</name>
        <dbReference type="ChEBI" id="CHEBI:59789"/>
    </ligand>
</feature>
<dbReference type="InterPro" id="IPR010280">
    <property type="entry name" value="U5_MeTrfase_fam"/>
</dbReference>
<evidence type="ECO:0000256" key="6">
    <source>
        <dbReference type="ARBA" id="ARBA00022723"/>
    </source>
</evidence>
<feature type="domain" description="TRAM" evidence="11">
    <location>
        <begin position="1"/>
        <end position="55"/>
    </location>
</feature>
<evidence type="ECO:0000256" key="5">
    <source>
        <dbReference type="ARBA" id="ARBA00022691"/>
    </source>
</evidence>
<dbReference type="SUPFAM" id="SSF53335">
    <property type="entry name" value="S-adenosyl-L-methionine-dependent methyltransferases"/>
    <property type="match status" value="1"/>
</dbReference>
<keyword evidence="13" id="KW-1185">Reference proteome</keyword>
<dbReference type="InterPro" id="IPR012340">
    <property type="entry name" value="NA-bd_OB-fold"/>
</dbReference>
<evidence type="ECO:0000256" key="9">
    <source>
        <dbReference type="HAMAP-Rule" id="MF_01010"/>
    </source>
</evidence>
<sequence length="445" mass="48920">MSNTIALVEALDHEGRGVAHVEGKTIFIDGALPGEHVTYKTRRRKDRYEVADVVDVLQASHLRTEPACKHFGICGGCALQHLEFSGQVAAKQRMLEGNLWHIGKTHSERMLPPIYGPAWGYRHKARLRVRYVEKKGGVLVGFNEKSSSFVADMDSCKVLPPAISNLIEPMKDLVGKLSIRERVPQIEVAVGELATVLVLRILEPLQPQDTAPIKAFADQYGVEIWTQSKGPDTVQPFYPQQGPGLSYSLPEFDLTYPFKPTEFTQVNPHINRVMLRRAMQLLQPQADERIADFFCGLGNFTLPIARSGASVFGTEGSAALVARAHESAALNGLGGQVEFQEADLFKMTPGLLQSLGKFDKWLIDPPRDGAMELVKALPDAEDTAADTSHVPQRIVYVSCNPATLARDAGILVHTKGYRLLASGVINMFPHTSHVESIALFERAAP</sequence>
<dbReference type="Proteomes" id="UP001617669">
    <property type="component" value="Unassembled WGS sequence"/>
</dbReference>
<keyword evidence="1 9" id="KW-0004">4Fe-4S</keyword>
<dbReference type="InterPro" id="IPR002792">
    <property type="entry name" value="TRAM_dom"/>
</dbReference>
<feature type="binding site" evidence="9">
    <location>
        <position position="343"/>
    </location>
    <ligand>
        <name>S-adenosyl-L-methionine</name>
        <dbReference type="ChEBI" id="CHEBI:59789"/>
    </ligand>
</feature>
<comment type="function">
    <text evidence="9">Catalyzes the formation of 5-methyl-uridine at position 1939 (m5U1939) in 23S rRNA.</text>
</comment>
<dbReference type="Pfam" id="PF05958">
    <property type="entry name" value="tRNA_U5-meth_tr"/>
    <property type="match status" value="1"/>
</dbReference>
<evidence type="ECO:0000256" key="8">
    <source>
        <dbReference type="ARBA" id="ARBA00023014"/>
    </source>
</evidence>
<keyword evidence="8 9" id="KW-0411">Iron-sulfur</keyword>
<keyword evidence="5 9" id="KW-0949">S-adenosyl-L-methionine</keyword>
<dbReference type="Pfam" id="PF01938">
    <property type="entry name" value="TRAM"/>
    <property type="match status" value="1"/>
</dbReference>
<comment type="caution">
    <text evidence="12">The sequence shown here is derived from an EMBL/GenBank/DDBJ whole genome shotgun (WGS) entry which is preliminary data.</text>
</comment>
<accession>A0ABW8GJN9</accession>
<proteinExistence type="inferred from homology"/>
<dbReference type="PANTHER" id="PTHR11061">
    <property type="entry name" value="RNA M5U METHYLTRANSFERASE"/>
    <property type="match status" value="1"/>
</dbReference>
<feature type="binding site" evidence="9 10">
    <location>
        <position position="315"/>
    </location>
    <ligand>
        <name>S-adenosyl-L-methionine</name>
        <dbReference type="ChEBI" id="CHEBI:59789"/>
    </ligand>
</feature>
<dbReference type="GO" id="GO:0008168">
    <property type="term" value="F:methyltransferase activity"/>
    <property type="evidence" value="ECO:0007669"/>
    <property type="project" value="UniProtKB-KW"/>
</dbReference>
<dbReference type="CDD" id="cd02440">
    <property type="entry name" value="AdoMet_MTases"/>
    <property type="match status" value="1"/>
</dbReference>
<evidence type="ECO:0000313" key="13">
    <source>
        <dbReference type="Proteomes" id="UP001617669"/>
    </source>
</evidence>
<gene>
    <name evidence="9 12" type="primary">rlmD</name>
    <name evidence="12" type="ORF">ACIKP9_05055</name>
</gene>
<feature type="binding site" evidence="9">
    <location>
        <position position="156"/>
    </location>
    <ligand>
        <name>[4Fe-4S] cluster</name>
        <dbReference type="ChEBI" id="CHEBI:49883"/>
    </ligand>
</feature>
<comment type="catalytic activity">
    <reaction evidence="9">
        <text>uridine(1939) in 23S rRNA + S-adenosyl-L-methionine = 5-methyluridine(1939) in 23S rRNA + S-adenosyl-L-homocysteine + H(+)</text>
        <dbReference type="Rhea" id="RHEA:42908"/>
        <dbReference type="Rhea" id="RHEA-COMP:10278"/>
        <dbReference type="Rhea" id="RHEA-COMP:10279"/>
        <dbReference type="ChEBI" id="CHEBI:15378"/>
        <dbReference type="ChEBI" id="CHEBI:57856"/>
        <dbReference type="ChEBI" id="CHEBI:59789"/>
        <dbReference type="ChEBI" id="CHEBI:65315"/>
        <dbReference type="ChEBI" id="CHEBI:74447"/>
        <dbReference type="EC" id="2.1.1.190"/>
    </reaction>
</comment>
<dbReference type="InterPro" id="IPR029063">
    <property type="entry name" value="SAM-dependent_MTases_sf"/>
</dbReference>
<comment type="similarity">
    <text evidence="9">Belongs to the class I-like SAM-binding methyltransferase superfamily. RNA M5U methyltransferase family. RlmD subfamily.</text>
</comment>
<evidence type="ECO:0000259" key="11">
    <source>
        <dbReference type="PROSITE" id="PS50926"/>
    </source>
</evidence>
<dbReference type="EMBL" id="JBIWXY010000001">
    <property type="protein sequence ID" value="MFJ5445589.1"/>
    <property type="molecule type" value="Genomic_DNA"/>
</dbReference>
<evidence type="ECO:0000313" key="12">
    <source>
        <dbReference type="EMBL" id="MFJ5445589.1"/>
    </source>
</evidence>
<name>A0ABW8GJN9_9PROT</name>
<dbReference type="Gene3D" id="2.40.50.140">
    <property type="entry name" value="Nucleic acid-binding proteins"/>
    <property type="match status" value="1"/>
</dbReference>
<keyword evidence="4 9" id="KW-0808">Transferase</keyword>
<protein>
    <recommendedName>
        <fullName evidence="9">23S rRNA (uracil(1939)-C(5))-methyltransferase RlmD</fullName>
        <ecNumber evidence="9">2.1.1.190</ecNumber>
    </recommendedName>
    <alternativeName>
        <fullName evidence="9">23S rRNA(m5U1939)-methyltransferase</fullName>
    </alternativeName>
</protein>
<feature type="binding site" evidence="9">
    <location>
        <position position="68"/>
    </location>
    <ligand>
        <name>[4Fe-4S] cluster</name>
        <dbReference type="ChEBI" id="CHEBI:49883"/>
    </ligand>
</feature>
<dbReference type="HAMAP" id="MF_01010">
    <property type="entry name" value="23SrRNA_methyltr_RlmD"/>
    <property type="match status" value="1"/>
</dbReference>
<evidence type="ECO:0000256" key="3">
    <source>
        <dbReference type="ARBA" id="ARBA00022603"/>
    </source>
</evidence>
<dbReference type="PROSITE" id="PS50926">
    <property type="entry name" value="TRAM"/>
    <property type="match status" value="1"/>
</dbReference>
<feature type="binding site" evidence="9 10">
    <location>
        <position position="294"/>
    </location>
    <ligand>
        <name>S-adenosyl-L-methionine</name>
        <dbReference type="ChEBI" id="CHEBI:59789"/>
    </ligand>
</feature>
<feature type="binding site" evidence="9">
    <location>
        <position position="74"/>
    </location>
    <ligand>
        <name>[4Fe-4S] cluster</name>
        <dbReference type="ChEBI" id="CHEBI:49883"/>
    </ligand>
</feature>
<evidence type="ECO:0000256" key="2">
    <source>
        <dbReference type="ARBA" id="ARBA00022552"/>
    </source>
</evidence>
<dbReference type="RefSeq" id="WP_400880113.1">
    <property type="nucleotide sequence ID" value="NZ_JBIWXY010000001.1"/>
</dbReference>
<dbReference type="PROSITE" id="PS01231">
    <property type="entry name" value="TRMA_2"/>
    <property type="match status" value="1"/>
</dbReference>
<organism evidence="12 13">
    <name type="scientific">Methylobacillus methanolivorans</name>
    <dbReference type="NCBI Taxonomy" id="1848927"/>
    <lineage>
        <taxon>Bacteria</taxon>
        <taxon>Pseudomonadati</taxon>
        <taxon>Pseudomonadota</taxon>
        <taxon>Betaproteobacteria</taxon>
        <taxon>Nitrosomonadales</taxon>
        <taxon>Methylophilaceae</taxon>
        <taxon>Methylobacillus</taxon>
    </lineage>
</organism>
<keyword evidence="6 9" id="KW-0479">Metal-binding</keyword>
<keyword evidence="2 9" id="KW-0698">rRNA processing</keyword>
<reference evidence="12 13" key="1">
    <citation type="submission" date="2024-11" db="EMBL/GenBank/DDBJ databases">
        <authorList>
            <person name="Kaparullina E.N."/>
            <person name="Delegan Y.A."/>
            <person name="Doronina N.V."/>
        </authorList>
    </citation>
    <scope>NUCLEOTIDE SEQUENCE [LARGE SCALE GENOMIC DNA]</scope>
    <source>
        <strain evidence="12 13">7sh_L</strain>
    </source>
</reference>
<dbReference type="PANTHER" id="PTHR11061:SF49">
    <property type="entry name" value="23S RRNA (URACIL(1939)-C(5))-METHYLTRANSFERASE RLMD"/>
    <property type="match status" value="1"/>
</dbReference>
<keyword evidence="7 9" id="KW-0408">Iron</keyword>